<evidence type="ECO:0000256" key="1">
    <source>
        <dbReference type="SAM" id="Phobius"/>
    </source>
</evidence>
<keyword evidence="1" id="KW-1133">Transmembrane helix</keyword>
<accession>A0A7J6GTA1</accession>
<evidence type="ECO:0008006" key="4">
    <source>
        <dbReference type="Google" id="ProtNLM"/>
    </source>
</evidence>
<organism evidence="2 3">
    <name type="scientific">Cannabis sativa</name>
    <name type="common">Hemp</name>
    <name type="synonym">Marijuana</name>
    <dbReference type="NCBI Taxonomy" id="3483"/>
    <lineage>
        <taxon>Eukaryota</taxon>
        <taxon>Viridiplantae</taxon>
        <taxon>Streptophyta</taxon>
        <taxon>Embryophyta</taxon>
        <taxon>Tracheophyta</taxon>
        <taxon>Spermatophyta</taxon>
        <taxon>Magnoliopsida</taxon>
        <taxon>eudicotyledons</taxon>
        <taxon>Gunneridae</taxon>
        <taxon>Pentapetalae</taxon>
        <taxon>rosids</taxon>
        <taxon>fabids</taxon>
        <taxon>Rosales</taxon>
        <taxon>Cannabaceae</taxon>
        <taxon>Cannabis</taxon>
    </lineage>
</organism>
<dbReference type="EMBL" id="JAATIP010000043">
    <property type="protein sequence ID" value="KAF4386143.1"/>
    <property type="molecule type" value="Genomic_DNA"/>
</dbReference>
<name>A0A7J6GTA1_CANSA</name>
<dbReference type="InterPro" id="IPR005519">
    <property type="entry name" value="Acid_phosphat_B-like"/>
</dbReference>
<reference evidence="2 3" key="1">
    <citation type="journal article" date="2020" name="bioRxiv">
        <title>Sequence and annotation of 42 cannabis genomes reveals extensive copy number variation in cannabinoid synthesis and pathogen resistance genes.</title>
        <authorList>
            <person name="Mckernan K.J."/>
            <person name="Helbert Y."/>
            <person name="Kane L.T."/>
            <person name="Ebling H."/>
            <person name="Zhang L."/>
            <person name="Liu B."/>
            <person name="Eaton Z."/>
            <person name="Mclaughlin S."/>
            <person name="Kingan S."/>
            <person name="Baybayan P."/>
            <person name="Concepcion G."/>
            <person name="Jordan M."/>
            <person name="Riva A."/>
            <person name="Barbazuk W."/>
            <person name="Harkins T."/>
        </authorList>
    </citation>
    <scope>NUCLEOTIDE SEQUENCE [LARGE SCALE GENOMIC DNA]</scope>
    <source>
        <strain evidence="3">cv. Jamaican Lion 4</strain>
        <tissue evidence="2">Leaf</tissue>
    </source>
</reference>
<dbReference type="InterPro" id="IPR023214">
    <property type="entry name" value="HAD_sf"/>
</dbReference>
<dbReference type="Pfam" id="PF03767">
    <property type="entry name" value="Acid_phosphat_B"/>
    <property type="match status" value="1"/>
</dbReference>
<proteinExistence type="predicted"/>
<evidence type="ECO:0000313" key="2">
    <source>
        <dbReference type="EMBL" id="KAF4386143.1"/>
    </source>
</evidence>
<protein>
    <recommendedName>
        <fullName evidence="4">Acid phosphatase</fullName>
    </recommendedName>
</protein>
<feature type="transmembrane region" description="Helical" evidence="1">
    <location>
        <begin position="71"/>
        <end position="99"/>
    </location>
</feature>
<dbReference type="PANTHER" id="PTHR31284:SF22">
    <property type="entry name" value="ACID PHOSPHATASE"/>
    <property type="match status" value="1"/>
</dbReference>
<comment type="caution">
    <text evidence="2">The sequence shown here is derived from an EMBL/GenBank/DDBJ whole genome shotgun (WGS) entry which is preliminary data.</text>
</comment>
<gene>
    <name evidence="2" type="ORF">F8388_016395</name>
</gene>
<dbReference type="PANTHER" id="PTHR31284">
    <property type="entry name" value="ACID PHOSPHATASE-LIKE PROTEIN"/>
    <property type="match status" value="1"/>
</dbReference>
<dbReference type="AlphaFoldDB" id="A0A7J6GTA1"/>
<evidence type="ECO:0000313" key="3">
    <source>
        <dbReference type="Proteomes" id="UP000525078"/>
    </source>
</evidence>
<keyword evidence="1" id="KW-0472">Membrane</keyword>
<dbReference type="Proteomes" id="UP000525078">
    <property type="component" value="Unassembled WGS sequence"/>
</dbReference>
<dbReference type="Gene3D" id="3.40.50.1000">
    <property type="entry name" value="HAD superfamily/HAD-like"/>
    <property type="match status" value="1"/>
</dbReference>
<sequence length="345" mass="38650">MLLSVNWLSPHGGGFSLGGEVCSDDSCKYMLNKIIAMSAYGHQMEREYSAQSLSGNGDSDGDSHYVMETGFYMTSVAATIFIGAIVTVGVLMTTLLITLTVMLQSCQSRNAGVIENVKSSYDYNTCKNLGLHAELNNLEASHFPMICKVFAVQYIEEGQYARDLNSTIVVVENHFKTVDPLDDGLDVVLIDIDDISSSNPQRDNLLLQGYDQHGCSNCIGDAIYLKLQSILRIYKKLHARGWPLILLSRKPERQRNTTVKHLISAGYRDWSLLIMRSEEELRVDNYEYFARRRIALQKEGFRIAGTISSRYDALTGPYCGQLVFKLPNPLYCIYENQNGNTVTTT</sequence>
<keyword evidence="1" id="KW-0812">Transmembrane</keyword>